<dbReference type="InterPro" id="IPR012319">
    <property type="entry name" value="FPG_cat"/>
</dbReference>
<name>A0A7H0H9I6_9ACTN</name>
<proteinExistence type="inferred from homology"/>
<dbReference type="InterPro" id="IPR015886">
    <property type="entry name" value="H2TH_FPG"/>
</dbReference>
<keyword evidence="9" id="KW-0234">DNA repair</keyword>
<evidence type="ECO:0000256" key="11">
    <source>
        <dbReference type="ARBA" id="ARBA00023268"/>
    </source>
</evidence>
<feature type="domain" description="FPG-type" evidence="14">
    <location>
        <begin position="228"/>
        <end position="274"/>
    </location>
</feature>
<dbReference type="PROSITE" id="PS51066">
    <property type="entry name" value="ZF_FPG_2"/>
    <property type="match status" value="1"/>
</dbReference>
<dbReference type="AlphaFoldDB" id="A0A7H0H9I6"/>
<dbReference type="PANTHER" id="PTHR42697">
    <property type="entry name" value="ENDONUCLEASE 8"/>
    <property type="match status" value="1"/>
</dbReference>
<evidence type="ECO:0000256" key="8">
    <source>
        <dbReference type="ARBA" id="ARBA00023125"/>
    </source>
</evidence>
<keyword evidence="8" id="KW-0238">DNA-binding</keyword>
<keyword evidence="6" id="KW-0378">Hydrolase</keyword>
<dbReference type="GO" id="GO:0006284">
    <property type="term" value="P:base-excision repair"/>
    <property type="evidence" value="ECO:0007669"/>
    <property type="project" value="InterPro"/>
</dbReference>
<gene>
    <name evidence="16" type="ORF">H9L22_08060</name>
</gene>
<dbReference type="InterPro" id="IPR044090">
    <property type="entry name" value="Nei2_N"/>
</dbReference>
<reference evidence="16 17" key="1">
    <citation type="submission" date="2020-08" db="EMBL/GenBank/DDBJ databases">
        <title>Genome sequence of Tessaracoccus defluvii JCM 17540T.</title>
        <authorList>
            <person name="Hyun D.-W."/>
            <person name="Bae J.-W."/>
        </authorList>
    </citation>
    <scope>NUCLEOTIDE SEQUENCE [LARGE SCALE GENOMIC DNA]</scope>
    <source>
        <strain evidence="16 17">JCM 17540</strain>
    </source>
</reference>
<evidence type="ECO:0000256" key="2">
    <source>
        <dbReference type="ARBA" id="ARBA00012720"/>
    </source>
</evidence>
<dbReference type="KEGG" id="tdf:H9L22_08060"/>
<dbReference type="Gene3D" id="3.20.190.10">
    <property type="entry name" value="MutM-like, N-terminal"/>
    <property type="match status" value="1"/>
</dbReference>
<dbReference type="Proteomes" id="UP000516117">
    <property type="component" value="Chromosome"/>
</dbReference>
<dbReference type="RefSeq" id="WP_187722295.1">
    <property type="nucleotide sequence ID" value="NZ_BAABBL010000019.1"/>
</dbReference>
<dbReference type="GO" id="GO:0000703">
    <property type="term" value="F:oxidized pyrimidine nucleobase lesion DNA N-glycosylase activity"/>
    <property type="evidence" value="ECO:0007669"/>
    <property type="project" value="TreeGrafter"/>
</dbReference>
<comment type="similarity">
    <text evidence="1">Belongs to the FPG family.</text>
</comment>
<evidence type="ECO:0000256" key="9">
    <source>
        <dbReference type="ARBA" id="ARBA00023204"/>
    </source>
</evidence>
<dbReference type="InterPro" id="IPR035937">
    <property type="entry name" value="FPG_N"/>
</dbReference>
<keyword evidence="3" id="KW-0479">Metal-binding</keyword>
<keyword evidence="12" id="KW-0326">Glycosidase</keyword>
<dbReference type="SMART" id="SM01232">
    <property type="entry name" value="H2TH"/>
    <property type="match status" value="1"/>
</dbReference>
<dbReference type="SUPFAM" id="SSF81624">
    <property type="entry name" value="N-terminal domain of MutM-like DNA repair proteins"/>
    <property type="match status" value="1"/>
</dbReference>
<keyword evidence="10" id="KW-0456">Lyase</keyword>
<keyword evidence="11" id="KW-0511">Multifunctional enzyme</keyword>
<dbReference type="EC" id="4.2.99.18" evidence="2"/>
<evidence type="ECO:0000256" key="3">
    <source>
        <dbReference type="ARBA" id="ARBA00022723"/>
    </source>
</evidence>
<dbReference type="Pfam" id="PF06831">
    <property type="entry name" value="H2TH"/>
    <property type="match status" value="1"/>
</dbReference>
<dbReference type="SMART" id="SM00898">
    <property type="entry name" value="Fapy_DNA_glyco"/>
    <property type="match status" value="1"/>
</dbReference>
<evidence type="ECO:0000256" key="6">
    <source>
        <dbReference type="ARBA" id="ARBA00022801"/>
    </source>
</evidence>
<evidence type="ECO:0000313" key="16">
    <source>
        <dbReference type="EMBL" id="QNP57202.1"/>
    </source>
</evidence>
<dbReference type="PANTHER" id="PTHR42697:SF1">
    <property type="entry name" value="ENDONUCLEASE 8"/>
    <property type="match status" value="1"/>
</dbReference>
<dbReference type="Gene3D" id="1.10.8.50">
    <property type="match status" value="1"/>
</dbReference>
<evidence type="ECO:0000256" key="12">
    <source>
        <dbReference type="ARBA" id="ARBA00023295"/>
    </source>
</evidence>
<keyword evidence="17" id="KW-1185">Reference proteome</keyword>
<keyword evidence="4" id="KW-0227">DNA damage</keyword>
<organism evidence="16 17">
    <name type="scientific">Tessaracoccus defluvii</name>
    <dbReference type="NCBI Taxonomy" id="1285901"/>
    <lineage>
        <taxon>Bacteria</taxon>
        <taxon>Bacillati</taxon>
        <taxon>Actinomycetota</taxon>
        <taxon>Actinomycetes</taxon>
        <taxon>Propionibacteriales</taxon>
        <taxon>Propionibacteriaceae</taxon>
        <taxon>Tessaracoccus</taxon>
    </lineage>
</organism>
<evidence type="ECO:0000256" key="5">
    <source>
        <dbReference type="ARBA" id="ARBA00022771"/>
    </source>
</evidence>
<evidence type="ECO:0000256" key="13">
    <source>
        <dbReference type="PROSITE-ProRule" id="PRU00391"/>
    </source>
</evidence>
<dbReference type="PROSITE" id="PS51068">
    <property type="entry name" value="FPG_CAT"/>
    <property type="match status" value="1"/>
</dbReference>
<evidence type="ECO:0000313" key="17">
    <source>
        <dbReference type="Proteomes" id="UP000516117"/>
    </source>
</evidence>
<dbReference type="SUPFAM" id="SSF46946">
    <property type="entry name" value="S13-like H2TH domain"/>
    <property type="match status" value="1"/>
</dbReference>
<evidence type="ECO:0000259" key="15">
    <source>
        <dbReference type="PROSITE" id="PS51068"/>
    </source>
</evidence>
<keyword evidence="7" id="KW-0862">Zinc</keyword>
<evidence type="ECO:0000259" key="14">
    <source>
        <dbReference type="PROSITE" id="PS51066"/>
    </source>
</evidence>
<dbReference type="EMBL" id="CP060789">
    <property type="protein sequence ID" value="QNP57202.1"/>
    <property type="molecule type" value="Genomic_DNA"/>
</dbReference>
<evidence type="ECO:0000256" key="4">
    <source>
        <dbReference type="ARBA" id="ARBA00022763"/>
    </source>
</evidence>
<evidence type="ECO:0000256" key="10">
    <source>
        <dbReference type="ARBA" id="ARBA00023239"/>
    </source>
</evidence>
<dbReference type="InterPro" id="IPR010979">
    <property type="entry name" value="Ribosomal_uS13-like_H2TH"/>
</dbReference>
<sequence length="276" mass="30371">MPEGDSVARLSRRLQPLVGRTIEHSDFRVPHLATVDLTGTVITRVWPHGKHLFWACGDLVLHTHLRMEGNWRIHPVGTRWSAPAHTARVVLRVSGDIELVGHDLGLVEVWPATQYGARTGHLGPDPLADDWTTPGRWLPDGRSEALRRVLAVPGRTIGEALLDQRTIAGIGNEYRAEVCFLSGVHPGVAVADVDAAAIVDRSAHLLRANLDSPVRTFTGDHRRGHTTFVFGRRGQPCRRCGASIEADTLGGGTSIADPRQGQERLIWWCPRCQPRP</sequence>
<evidence type="ECO:0000256" key="7">
    <source>
        <dbReference type="ARBA" id="ARBA00022833"/>
    </source>
</evidence>
<accession>A0A7H0H9I6</accession>
<keyword evidence="5 13" id="KW-0863">Zinc-finger</keyword>
<protein>
    <recommendedName>
        <fullName evidence="2">DNA-(apurinic or apyrimidinic site) lyase</fullName>
        <ecNumber evidence="2">4.2.99.18</ecNumber>
    </recommendedName>
</protein>
<dbReference type="SUPFAM" id="SSF57716">
    <property type="entry name" value="Glucocorticoid receptor-like (DNA-binding domain)"/>
    <property type="match status" value="1"/>
</dbReference>
<dbReference type="Pfam" id="PF01149">
    <property type="entry name" value="Fapy_DNA_glyco"/>
    <property type="match status" value="1"/>
</dbReference>
<dbReference type="CDD" id="cd08971">
    <property type="entry name" value="AcNei2_N"/>
    <property type="match status" value="1"/>
</dbReference>
<dbReference type="GO" id="GO:0008270">
    <property type="term" value="F:zinc ion binding"/>
    <property type="evidence" value="ECO:0007669"/>
    <property type="project" value="UniProtKB-KW"/>
</dbReference>
<dbReference type="GO" id="GO:0003684">
    <property type="term" value="F:damaged DNA binding"/>
    <property type="evidence" value="ECO:0007669"/>
    <property type="project" value="InterPro"/>
</dbReference>
<dbReference type="InterPro" id="IPR000214">
    <property type="entry name" value="Znf_DNA_glyclase/AP_lyase"/>
</dbReference>
<feature type="domain" description="Formamidopyrimidine-DNA glycosylase catalytic" evidence="15">
    <location>
        <begin position="2"/>
        <end position="95"/>
    </location>
</feature>
<dbReference type="GO" id="GO:0140078">
    <property type="term" value="F:class I DNA-(apurinic or apyrimidinic site) endonuclease activity"/>
    <property type="evidence" value="ECO:0007669"/>
    <property type="project" value="UniProtKB-EC"/>
</dbReference>
<evidence type="ECO:0000256" key="1">
    <source>
        <dbReference type="ARBA" id="ARBA00009409"/>
    </source>
</evidence>